<dbReference type="SUPFAM" id="SSF52980">
    <property type="entry name" value="Restriction endonuclease-like"/>
    <property type="match status" value="1"/>
</dbReference>
<dbReference type="InterPro" id="IPR011335">
    <property type="entry name" value="Restrct_endonuc-II-like"/>
</dbReference>
<dbReference type="PANTHER" id="PTHR38590:SF1">
    <property type="entry name" value="BLL0828 PROTEIN"/>
    <property type="match status" value="1"/>
</dbReference>
<dbReference type="EMBL" id="VITW01000002">
    <property type="protein sequence ID" value="TWB81620.1"/>
    <property type="molecule type" value="Genomic_DNA"/>
</dbReference>
<dbReference type="Proteomes" id="UP000315914">
    <property type="component" value="Unassembled WGS sequence"/>
</dbReference>
<dbReference type="InterPro" id="IPR007569">
    <property type="entry name" value="DUF559"/>
</dbReference>
<dbReference type="Pfam" id="PF04480">
    <property type="entry name" value="DUF559"/>
    <property type="match status" value="1"/>
</dbReference>
<keyword evidence="3" id="KW-0255">Endonuclease</keyword>
<evidence type="ECO:0000313" key="4">
    <source>
        <dbReference type="Proteomes" id="UP000315914"/>
    </source>
</evidence>
<dbReference type="CDD" id="cd01038">
    <property type="entry name" value="Endonuclease_DUF559"/>
    <property type="match status" value="1"/>
</dbReference>
<name>A0A560KLM4_9BRAD</name>
<accession>A0A560KLM4</accession>
<dbReference type="PANTHER" id="PTHR38590">
    <property type="entry name" value="BLL0828 PROTEIN"/>
    <property type="match status" value="1"/>
</dbReference>
<dbReference type="InterPro" id="IPR047216">
    <property type="entry name" value="Endonuclease_DUF559_bact"/>
</dbReference>
<keyword evidence="4" id="KW-1185">Reference proteome</keyword>
<feature type="region of interest" description="Disordered" evidence="1">
    <location>
        <begin position="200"/>
        <end position="222"/>
    </location>
</feature>
<dbReference type="Gene3D" id="3.40.960.10">
    <property type="entry name" value="VSR Endonuclease"/>
    <property type="match status" value="1"/>
</dbReference>
<sequence>MLALKQEFAKVLSVPWAETTLSLTLPRKRGREWMERAHGARLMGTYALSARRIEPPPRLAGEGWGEGVSSMGLPMVDPEHPDWKISGRLHANARALRRNSTDAERILWSELRAGRLNGASFRRQVPIENYIADFVCHAAKLVIELDGGQHFSDEGERADARRSGAIEAKGFKVLRFSNLDVMTNRGGVLEIIATTVAERAPTPALPRKREREQTVSGEKKQP</sequence>
<feature type="domain" description="DUF559" evidence="2">
    <location>
        <begin position="89"/>
        <end position="195"/>
    </location>
</feature>
<gene>
    <name evidence="3" type="ORF">FBZ95_102844</name>
</gene>
<evidence type="ECO:0000313" key="3">
    <source>
        <dbReference type="EMBL" id="TWB81620.1"/>
    </source>
</evidence>
<keyword evidence="3" id="KW-0378">Hydrolase</keyword>
<evidence type="ECO:0000256" key="1">
    <source>
        <dbReference type="SAM" id="MobiDB-lite"/>
    </source>
</evidence>
<keyword evidence="3" id="KW-0540">Nuclease</keyword>
<dbReference type="STRING" id="1399419.A5906_21965"/>
<dbReference type="GO" id="GO:0004519">
    <property type="term" value="F:endonuclease activity"/>
    <property type="evidence" value="ECO:0007669"/>
    <property type="project" value="UniProtKB-KW"/>
</dbReference>
<dbReference type="AlphaFoldDB" id="A0A560KLM4"/>
<organism evidence="3 4">
    <name type="scientific">Bradyrhizobium sacchari</name>
    <dbReference type="NCBI Taxonomy" id="1399419"/>
    <lineage>
        <taxon>Bacteria</taxon>
        <taxon>Pseudomonadati</taxon>
        <taxon>Pseudomonadota</taxon>
        <taxon>Alphaproteobacteria</taxon>
        <taxon>Hyphomicrobiales</taxon>
        <taxon>Nitrobacteraceae</taxon>
        <taxon>Bradyrhizobium</taxon>
    </lineage>
</organism>
<feature type="compositionally biased region" description="Basic and acidic residues" evidence="1">
    <location>
        <begin position="207"/>
        <end position="222"/>
    </location>
</feature>
<comment type="caution">
    <text evidence="3">The sequence shown here is derived from an EMBL/GenBank/DDBJ whole genome shotgun (WGS) entry which is preliminary data.</text>
</comment>
<evidence type="ECO:0000259" key="2">
    <source>
        <dbReference type="Pfam" id="PF04480"/>
    </source>
</evidence>
<protein>
    <submittedName>
        <fullName evidence="3">Very-short-patch-repair endonuclease</fullName>
    </submittedName>
</protein>
<proteinExistence type="predicted"/>
<reference evidence="3 4" key="1">
    <citation type="submission" date="2019-06" db="EMBL/GenBank/DDBJ databases">
        <title>Genomic Encyclopedia of Type Strains, Phase IV (KMG-V): Genome sequencing to study the core and pangenomes of soil and plant-associated prokaryotes.</title>
        <authorList>
            <person name="Whitman W."/>
        </authorList>
    </citation>
    <scope>NUCLEOTIDE SEQUENCE [LARGE SCALE GENOMIC DNA]</scope>
    <source>
        <strain evidence="3 4">BR 10556</strain>
    </source>
</reference>